<name>A0AAD9EXI4_DISEL</name>
<comment type="caution">
    <text evidence="1">The sequence shown here is derived from an EMBL/GenBank/DDBJ whole genome shotgun (WGS) entry which is preliminary data.</text>
</comment>
<evidence type="ECO:0000313" key="2">
    <source>
        <dbReference type="Proteomes" id="UP001228049"/>
    </source>
</evidence>
<dbReference type="AlphaFoldDB" id="A0AAD9EXI4"/>
<gene>
    <name evidence="1" type="ORF">KUDE01_031363</name>
</gene>
<accession>A0AAD9EXI4</accession>
<keyword evidence="1" id="KW-0436">Ligase</keyword>
<dbReference type="GO" id="GO:0016874">
    <property type="term" value="F:ligase activity"/>
    <property type="evidence" value="ECO:0007669"/>
    <property type="project" value="UniProtKB-KW"/>
</dbReference>
<evidence type="ECO:0000313" key="1">
    <source>
        <dbReference type="EMBL" id="KAK1885168.1"/>
    </source>
</evidence>
<protein>
    <submittedName>
        <fullName evidence="1">4-phosphopantoate--beta-alanine ligase</fullName>
    </submittedName>
</protein>
<organism evidence="1 2">
    <name type="scientific">Dissostichus eleginoides</name>
    <name type="common">Patagonian toothfish</name>
    <name type="synonym">Dissostichus amissus</name>
    <dbReference type="NCBI Taxonomy" id="100907"/>
    <lineage>
        <taxon>Eukaryota</taxon>
        <taxon>Metazoa</taxon>
        <taxon>Chordata</taxon>
        <taxon>Craniata</taxon>
        <taxon>Vertebrata</taxon>
        <taxon>Euteleostomi</taxon>
        <taxon>Actinopterygii</taxon>
        <taxon>Neopterygii</taxon>
        <taxon>Teleostei</taxon>
        <taxon>Neoteleostei</taxon>
        <taxon>Acanthomorphata</taxon>
        <taxon>Eupercaria</taxon>
        <taxon>Perciformes</taxon>
        <taxon>Notothenioidei</taxon>
        <taxon>Nototheniidae</taxon>
        <taxon>Dissostichus</taxon>
    </lineage>
</organism>
<sequence>MTLRSESSQGNASGSDLIVTDSIYVGFEKMTEFTRRPIAHTCGNILHIADSYENFPDFRSEFNAVLESNVWVMDIV</sequence>
<dbReference type="EMBL" id="JASDAP010000021">
    <property type="protein sequence ID" value="KAK1885168.1"/>
    <property type="molecule type" value="Genomic_DNA"/>
</dbReference>
<keyword evidence="2" id="KW-1185">Reference proteome</keyword>
<dbReference type="Proteomes" id="UP001228049">
    <property type="component" value="Unassembled WGS sequence"/>
</dbReference>
<reference evidence="1" key="1">
    <citation type="submission" date="2023-04" db="EMBL/GenBank/DDBJ databases">
        <title>Chromosome-level genome of Chaenocephalus aceratus.</title>
        <authorList>
            <person name="Park H."/>
        </authorList>
    </citation>
    <scope>NUCLEOTIDE SEQUENCE</scope>
    <source>
        <strain evidence="1">DE</strain>
        <tissue evidence="1">Muscle</tissue>
    </source>
</reference>
<proteinExistence type="predicted"/>